<dbReference type="EMBL" id="BPMT01000001">
    <property type="protein sequence ID" value="GIZ91316.1"/>
    <property type="molecule type" value="Genomic_DNA"/>
</dbReference>
<dbReference type="GO" id="GO:0006355">
    <property type="term" value="P:regulation of DNA-templated transcription"/>
    <property type="evidence" value="ECO:0007669"/>
    <property type="project" value="TreeGrafter"/>
</dbReference>
<dbReference type="Proteomes" id="UP000887228">
    <property type="component" value="Unassembled WGS sequence"/>
</dbReference>
<dbReference type="PANTHER" id="PTHR43436">
    <property type="entry name" value="ARAC-FAMILY TRANSCRIPTIONAL REGULATOR"/>
    <property type="match status" value="1"/>
</dbReference>
<dbReference type="EMBL" id="BPMS01000001">
    <property type="protein sequence ID" value="GIZ86920.1"/>
    <property type="molecule type" value="Genomic_DNA"/>
</dbReference>
<name>A0AA37CET7_AQUAC</name>
<evidence type="ECO:0000313" key="5">
    <source>
        <dbReference type="Proteomes" id="UP000887228"/>
    </source>
</evidence>
<evidence type="ECO:0000313" key="4">
    <source>
        <dbReference type="Proteomes" id="UP000887212"/>
    </source>
</evidence>
<dbReference type="InterPro" id="IPR009594">
    <property type="entry name" value="Tscrpt_reg_HTH_AraC_N"/>
</dbReference>
<gene>
    <name evidence="2" type="ORF">KAM435_02470</name>
    <name evidence="3" type="ORF">KAM436_02840</name>
</gene>
<dbReference type="PANTHER" id="PTHR43436:SF1">
    <property type="entry name" value="TRANSCRIPTIONAL REGULATORY PROTEIN"/>
    <property type="match status" value="1"/>
</dbReference>
<proteinExistence type="predicted"/>
<reference evidence="2 5" key="1">
    <citation type="submission" date="2021-07" db="EMBL/GenBank/DDBJ databases">
        <title>Whole genome sequencing of carbapenem-resistant Pseudomonas spp. isolated in Japan.</title>
        <authorList>
            <person name="Suzuki M."/>
            <person name="Maehana S."/>
            <person name="Kitasato H."/>
        </authorList>
    </citation>
    <scope>NUCLEOTIDE SEQUENCE</scope>
    <source>
        <strain evidence="2">KAM435</strain>
        <strain evidence="3 5">KAM436</strain>
    </source>
</reference>
<accession>A0AA37CET7</accession>
<sequence length="78" mass="8585">MPDANAVDSQRLQLAELIARFAAADGTHETDIASLVLYRASAPSPIIHTLYRPALCIMAQGQKVVRLESESYCYDPLH</sequence>
<comment type="caution">
    <text evidence="2">The sequence shown here is derived from an EMBL/GenBank/DDBJ whole genome shotgun (WGS) entry which is preliminary data.</text>
</comment>
<evidence type="ECO:0000313" key="3">
    <source>
        <dbReference type="EMBL" id="GIZ91316.1"/>
    </source>
</evidence>
<dbReference type="AlphaFoldDB" id="A0AA37CET7"/>
<evidence type="ECO:0000259" key="1">
    <source>
        <dbReference type="Pfam" id="PF06719"/>
    </source>
</evidence>
<dbReference type="Pfam" id="PF06719">
    <property type="entry name" value="AraC_N"/>
    <property type="match status" value="1"/>
</dbReference>
<feature type="domain" description="Transcription regulator HTH AraC N-terminal" evidence="1">
    <location>
        <begin position="32"/>
        <end position="77"/>
    </location>
</feature>
<organism evidence="2 4">
    <name type="scientific">Aquipseudomonas alcaligenes</name>
    <name type="common">Pseudomonas alcaligenes</name>
    <dbReference type="NCBI Taxonomy" id="43263"/>
    <lineage>
        <taxon>Bacteria</taxon>
        <taxon>Pseudomonadati</taxon>
        <taxon>Pseudomonadota</taxon>
        <taxon>Gammaproteobacteria</taxon>
        <taxon>Pseudomonadales</taxon>
        <taxon>Pseudomonadaceae</taxon>
        <taxon>Aquipseudomonas</taxon>
    </lineage>
</organism>
<dbReference type="Proteomes" id="UP000887212">
    <property type="component" value="Unassembled WGS sequence"/>
</dbReference>
<evidence type="ECO:0000313" key="2">
    <source>
        <dbReference type="EMBL" id="GIZ86920.1"/>
    </source>
</evidence>
<protein>
    <recommendedName>
        <fullName evidence="1">Transcription regulator HTH AraC N-terminal domain-containing protein</fullName>
    </recommendedName>
</protein>